<feature type="domain" description="VWFA" evidence="2">
    <location>
        <begin position="67"/>
        <end position="266"/>
    </location>
</feature>
<evidence type="ECO:0000313" key="3">
    <source>
        <dbReference type="EMBL" id="GJN90517.1"/>
    </source>
</evidence>
<dbReference type="PROSITE" id="PS50234">
    <property type="entry name" value="VWFA"/>
    <property type="match status" value="1"/>
</dbReference>
<evidence type="ECO:0000313" key="4">
    <source>
        <dbReference type="Proteomes" id="UP001342314"/>
    </source>
</evidence>
<reference evidence="3 4" key="1">
    <citation type="submission" date="2021-12" db="EMBL/GenBank/DDBJ databases">
        <title>High titer production of polyol ester of fatty acids by Rhodotorula paludigena BS15 towards product separation-free biomass refinery.</title>
        <authorList>
            <person name="Mano J."/>
            <person name="Ono H."/>
            <person name="Tanaka T."/>
            <person name="Naito K."/>
            <person name="Sushida H."/>
            <person name="Ike M."/>
            <person name="Tokuyasu K."/>
            <person name="Kitaoka M."/>
        </authorList>
    </citation>
    <scope>NUCLEOTIDE SEQUENCE [LARGE SCALE GENOMIC DNA]</scope>
    <source>
        <strain evidence="3 4">BS15</strain>
    </source>
</reference>
<sequence>MGFFKRLSISGKSKVPSSAPPAPLSSSSSSPPHIGPPTSRPPTTATAAAPGLDKRTEDALRQLAKYDTVFLVDDSGSMEPMWDSTVAPALAAVVETAVQYDEDGVDLCFFNARETAASTTSAQECLAVFRRVRPRSTTPTKDAVRRVLEPYLQSLEQWQATGKAQGLPRPKPLNLVILTDGAPDRNQNPEEVLVDVARRLDQGRLPPFQVGCSFVQIGNYSDATEHLRSLDDDLKQKHGIRDMVDTTLFEGSCDSNYLLKALLGGINRSIDRQN</sequence>
<feature type="compositionally biased region" description="Low complexity" evidence="1">
    <location>
        <begin position="41"/>
        <end position="50"/>
    </location>
</feature>
<dbReference type="SUPFAM" id="SSF53300">
    <property type="entry name" value="vWA-like"/>
    <property type="match status" value="1"/>
</dbReference>
<accession>A0AAV5GND5</accession>
<proteinExistence type="predicted"/>
<dbReference type="PANTHER" id="PTHR34706:SF1">
    <property type="entry name" value="VWFA DOMAIN-CONTAINING PROTEIN"/>
    <property type="match status" value="1"/>
</dbReference>
<dbReference type="AlphaFoldDB" id="A0AAV5GND5"/>
<feature type="region of interest" description="Disordered" evidence="1">
    <location>
        <begin position="1"/>
        <end position="51"/>
    </location>
</feature>
<evidence type="ECO:0000256" key="1">
    <source>
        <dbReference type="SAM" id="MobiDB-lite"/>
    </source>
</evidence>
<dbReference type="InterPro" id="IPR002035">
    <property type="entry name" value="VWF_A"/>
</dbReference>
<dbReference type="PANTHER" id="PTHR34706">
    <property type="entry name" value="SLR1338 PROTEIN"/>
    <property type="match status" value="1"/>
</dbReference>
<evidence type="ECO:0000259" key="2">
    <source>
        <dbReference type="PROSITE" id="PS50234"/>
    </source>
</evidence>
<dbReference type="Pfam" id="PF00092">
    <property type="entry name" value="VWA"/>
    <property type="match status" value="1"/>
</dbReference>
<dbReference type="Proteomes" id="UP001342314">
    <property type="component" value="Unassembled WGS sequence"/>
</dbReference>
<dbReference type="Gene3D" id="3.40.50.410">
    <property type="entry name" value="von Willebrand factor, type A domain"/>
    <property type="match status" value="1"/>
</dbReference>
<dbReference type="InterPro" id="IPR036465">
    <property type="entry name" value="vWFA_dom_sf"/>
</dbReference>
<gene>
    <name evidence="3" type="ORF">Rhopal_003528-T1</name>
</gene>
<comment type="caution">
    <text evidence="3">The sequence shown here is derived from an EMBL/GenBank/DDBJ whole genome shotgun (WGS) entry which is preliminary data.</text>
</comment>
<name>A0AAV5GND5_9BASI</name>
<keyword evidence="4" id="KW-1185">Reference proteome</keyword>
<dbReference type="EMBL" id="BQKY01000007">
    <property type="protein sequence ID" value="GJN90517.1"/>
    <property type="molecule type" value="Genomic_DNA"/>
</dbReference>
<organism evidence="3 4">
    <name type="scientific">Rhodotorula paludigena</name>
    <dbReference type="NCBI Taxonomy" id="86838"/>
    <lineage>
        <taxon>Eukaryota</taxon>
        <taxon>Fungi</taxon>
        <taxon>Dikarya</taxon>
        <taxon>Basidiomycota</taxon>
        <taxon>Pucciniomycotina</taxon>
        <taxon>Microbotryomycetes</taxon>
        <taxon>Sporidiobolales</taxon>
        <taxon>Sporidiobolaceae</taxon>
        <taxon>Rhodotorula</taxon>
    </lineage>
</organism>
<protein>
    <recommendedName>
        <fullName evidence="2">VWFA domain-containing protein</fullName>
    </recommendedName>
</protein>